<dbReference type="GO" id="GO:0030288">
    <property type="term" value="C:outer membrane-bounded periplasmic space"/>
    <property type="evidence" value="ECO:0007669"/>
    <property type="project" value="InterPro"/>
</dbReference>
<evidence type="ECO:0000313" key="5">
    <source>
        <dbReference type="EMBL" id="NYB75759.1"/>
    </source>
</evidence>
<evidence type="ECO:0000256" key="4">
    <source>
        <dbReference type="SAM" id="SignalP"/>
    </source>
</evidence>
<dbReference type="NCBIfam" id="TIGR00787">
    <property type="entry name" value="dctP"/>
    <property type="match status" value="1"/>
</dbReference>
<comment type="caution">
    <text evidence="5">The sequence shown here is derived from an EMBL/GenBank/DDBJ whole genome shotgun (WGS) entry which is preliminary data.</text>
</comment>
<dbReference type="InterPro" id="IPR004682">
    <property type="entry name" value="TRAP_DctP"/>
</dbReference>
<dbReference type="PANTHER" id="PTHR33376:SF7">
    <property type="entry name" value="C4-DICARBOXYLATE-BINDING PROTEIN DCTB"/>
    <property type="match status" value="1"/>
</dbReference>
<evidence type="ECO:0000256" key="2">
    <source>
        <dbReference type="ARBA" id="ARBA00022448"/>
    </source>
</evidence>
<protein>
    <submittedName>
        <fullName evidence="5">TRAP transporter substrate-binding protein</fullName>
    </submittedName>
</protein>
<dbReference type="AlphaFoldDB" id="A0A974GXM3"/>
<name>A0A974GXM3_SEDHY</name>
<evidence type="ECO:0000256" key="1">
    <source>
        <dbReference type="ARBA" id="ARBA00009023"/>
    </source>
</evidence>
<feature type="signal peptide" evidence="4">
    <location>
        <begin position="1"/>
        <end position="22"/>
    </location>
</feature>
<comment type="similarity">
    <text evidence="1">Belongs to the bacterial solute-binding protein 7 family.</text>
</comment>
<dbReference type="PANTHER" id="PTHR33376">
    <property type="match status" value="1"/>
</dbReference>
<keyword evidence="6" id="KW-1185">Reference proteome</keyword>
<dbReference type="InterPro" id="IPR038404">
    <property type="entry name" value="TRAP_DctP_sf"/>
</dbReference>
<dbReference type="EMBL" id="JACBNQ010000028">
    <property type="protein sequence ID" value="NYB75759.1"/>
    <property type="molecule type" value="Genomic_DNA"/>
</dbReference>
<dbReference type="Pfam" id="PF03480">
    <property type="entry name" value="DctP"/>
    <property type="match status" value="1"/>
</dbReference>
<dbReference type="CDD" id="cd13603">
    <property type="entry name" value="PBP2_TRAP_Siap_TeaA_like"/>
    <property type="match status" value="1"/>
</dbReference>
<dbReference type="PIRSF" id="PIRSF006470">
    <property type="entry name" value="DctB"/>
    <property type="match status" value="1"/>
</dbReference>
<dbReference type="Gene3D" id="3.40.190.170">
    <property type="entry name" value="Bacterial extracellular solute-binding protein, family 7"/>
    <property type="match status" value="1"/>
</dbReference>
<evidence type="ECO:0000256" key="3">
    <source>
        <dbReference type="ARBA" id="ARBA00022729"/>
    </source>
</evidence>
<keyword evidence="3 4" id="KW-0732">Signal</keyword>
<accession>A0A974GXM3</accession>
<dbReference type="InterPro" id="IPR018389">
    <property type="entry name" value="DctP_fam"/>
</dbReference>
<sequence>MKKSKLLALVLVVVLAAASVVGCGSKSDEVSVFKLANGSALGDERDQSLQEFAKLVDQKSNGTMKVEVYSGGTLGSWRDTIEGLEPNIVQIVCESIGTLEAYSPTASIDAYPYLYDDYDHYKRVMLNGEVGQKIMDAVAEEGNFVLMGPSNRGARIVTSNKKIESADDLRGVKIRAPGIQMYIKTWEYLGASPLPMDPSEIYTGLQQGTVDAQENPIMYSYGNAFYDVCKYLVLTNHVFSTDVFIFNDKYFNGLPEEQQKIFREAAKEAGDFRTKLVEDLEAETIELMAEKGMEVLRPDLSGFQEKLADFAKEFPNLAGLVEEVHASR</sequence>
<organism evidence="5 6">
    <name type="scientific">Sedimentibacter hydroxybenzoicus DSM 7310</name>
    <dbReference type="NCBI Taxonomy" id="1123245"/>
    <lineage>
        <taxon>Bacteria</taxon>
        <taxon>Bacillati</taxon>
        <taxon>Bacillota</taxon>
        <taxon>Tissierellia</taxon>
        <taxon>Sedimentibacter</taxon>
    </lineage>
</organism>
<dbReference type="Proteomes" id="UP000611629">
    <property type="component" value="Unassembled WGS sequence"/>
</dbReference>
<evidence type="ECO:0000313" key="6">
    <source>
        <dbReference type="Proteomes" id="UP000611629"/>
    </source>
</evidence>
<dbReference type="RefSeq" id="WP_179239476.1">
    <property type="nucleotide sequence ID" value="NZ_JACBNQ010000028.1"/>
</dbReference>
<dbReference type="GO" id="GO:0055085">
    <property type="term" value="P:transmembrane transport"/>
    <property type="evidence" value="ECO:0007669"/>
    <property type="project" value="InterPro"/>
</dbReference>
<proteinExistence type="inferred from homology"/>
<reference evidence="5" key="1">
    <citation type="submission" date="2020-07" db="EMBL/GenBank/DDBJ databases">
        <title>Genomic analysis of a strain of Sedimentibacter Hydroxybenzoicus DSM7310.</title>
        <authorList>
            <person name="Ma S."/>
        </authorList>
    </citation>
    <scope>NUCLEOTIDE SEQUENCE</scope>
    <source>
        <strain evidence="5">DSM 7310</strain>
    </source>
</reference>
<dbReference type="PROSITE" id="PS51257">
    <property type="entry name" value="PROKAR_LIPOPROTEIN"/>
    <property type="match status" value="1"/>
</dbReference>
<dbReference type="NCBIfam" id="NF037995">
    <property type="entry name" value="TRAP_S1"/>
    <property type="match status" value="1"/>
</dbReference>
<feature type="chain" id="PRO_5039590345" evidence="4">
    <location>
        <begin position="23"/>
        <end position="328"/>
    </location>
</feature>
<keyword evidence="2" id="KW-0813">Transport</keyword>
<gene>
    <name evidence="5" type="ORF">HZF24_16540</name>
</gene>